<feature type="region of interest" description="Disordered" evidence="1">
    <location>
        <begin position="69"/>
        <end position="116"/>
    </location>
</feature>
<evidence type="ECO:0000256" key="2">
    <source>
        <dbReference type="SAM" id="Phobius"/>
    </source>
</evidence>
<evidence type="ECO:0000313" key="3">
    <source>
        <dbReference type="Proteomes" id="UP000887581"/>
    </source>
</evidence>
<sequence length="453" mass="52294">MVAPSKVDYSVTKGGLRLWAVLLVFVILCSSFYTLFSTKELAELAFEIDGDENFDFDGDIDDDADEMATHNRRAEKDTTPSREYISRSRTFEENRKAHQPIQDVPDSTDDDRLEDDKFEEEEARLADLRAKGERKNNILLDDAIENAEHGNSDTDSDIDGSDNDDDNVFKEADLPARSTSKYIKKQNRTTEEHDERDDKSKRTKVRRRPLKIVEDDEEEIEETKEVEETEEKQLQKGEETDREEIHDSAKASLAGKFVNNNTEEADEIENKEEASDEEKEKKSAHKTRRKLSPYNTEKPKRGCKRKNCLPGYDRHPRMSLLKQIPPSMSNRNKQLPVNDFKLAQNNVQDEEMESIDGEGEYDETEDKELYGKKISELIAVKKEKSNHPTVYKRHAITNRDDHKYRNQLDHADYLVEKSIRMLQSSYNNVLMLASSIPLWLSCAMSGLRACLVE</sequence>
<dbReference type="Proteomes" id="UP000887581">
    <property type="component" value="Unplaced"/>
</dbReference>
<feature type="region of interest" description="Disordered" evidence="1">
    <location>
        <begin position="143"/>
        <end position="315"/>
    </location>
</feature>
<feature type="compositionally biased region" description="Basic and acidic residues" evidence="1">
    <location>
        <begin position="188"/>
        <end position="200"/>
    </location>
</feature>
<keyword evidence="2" id="KW-0812">Transmembrane</keyword>
<feature type="compositionally biased region" description="Basic and acidic residues" evidence="1">
    <location>
        <begin position="231"/>
        <end position="249"/>
    </location>
</feature>
<feature type="compositionally biased region" description="Basic residues" evidence="1">
    <location>
        <begin position="282"/>
        <end position="291"/>
    </location>
</feature>
<proteinExistence type="predicted"/>
<dbReference type="WBParaSite" id="sdigi.contig26.g2090.t1">
    <property type="protein sequence ID" value="sdigi.contig26.g2090.t1"/>
    <property type="gene ID" value="sdigi.contig26.g2090"/>
</dbReference>
<feature type="compositionally biased region" description="Acidic residues" evidence="1">
    <location>
        <begin position="214"/>
        <end position="230"/>
    </location>
</feature>
<accession>A0A915PMC3</accession>
<feature type="compositionally biased region" description="Acidic residues" evidence="1">
    <location>
        <begin position="154"/>
        <end position="166"/>
    </location>
</feature>
<keyword evidence="2" id="KW-1133">Transmembrane helix</keyword>
<keyword evidence="2" id="KW-0472">Membrane</keyword>
<feature type="compositionally biased region" description="Acidic residues" evidence="1">
    <location>
        <begin position="263"/>
        <end position="277"/>
    </location>
</feature>
<feature type="compositionally biased region" description="Basic residues" evidence="1">
    <location>
        <begin position="201"/>
        <end position="210"/>
    </location>
</feature>
<feature type="transmembrane region" description="Helical" evidence="2">
    <location>
        <begin position="16"/>
        <end position="36"/>
    </location>
</feature>
<keyword evidence="3" id="KW-1185">Reference proteome</keyword>
<feature type="compositionally biased region" description="Basic and acidic residues" evidence="1">
    <location>
        <begin position="69"/>
        <end position="96"/>
    </location>
</feature>
<organism evidence="3 4">
    <name type="scientific">Setaria digitata</name>
    <dbReference type="NCBI Taxonomy" id="48799"/>
    <lineage>
        <taxon>Eukaryota</taxon>
        <taxon>Metazoa</taxon>
        <taxon>Ecdysozoa</taxon>
        <taxon>Nematoda</taxon>
        <taxon>Chromadorea</taxon>
        <taxon>Rhabditida</taxon>
        <taxon>Spirurina</taxon>
        <taxon>Spiruromorpha</taxon>
        <taxon>Filarioidea</taxon>
        <taxon>Setariidae</taxon>
        <taxon>Setaria</taxon>
    </lineage>
</organism>
<evidence type="ECO:0000256" key="1">
    <source>
        <dbReference type="SAM" id="MobiDB-lite"/>
    </source>
</evidence>
<feature type="compositionally biased region" description="Acidic residues" evidence="1">
    <location>
        <begin position="106"/>
        <end position="116"/>
    </location>
</feature>
<reference evidence="4" key="1">
    <citation type="submission" date="2022-11" db="UniProtKB">
        <authorList>
            <consortium name="WormBaseParasite"/>
        </authorList>
    </citation>
    <scope>IDENTIFICATION</scope>
</reference>
<name>A0A915PMC3_9BILA</name>
<protein>
    <submittedName>
        <fullName evidence="4">Uncharacterized protein</fullName>
    </submittedName>
</protein>
<dbReference type="AlphaFoldDB" id="A0A915PMC3"/>
<evidence type="ECO:0000313" key="4">
    <source>
        <dbReference type="WBParaSite" id="sdigi.contig26.g2090.t1"/>
    </source>
</evidence>